<dbReference type="GO" id="GO:0003755">
    <property type="term" value="F:peptidyl-prolyl cis-trans isomerase activity"/>
    <property type="evidence" value="ECO:0007669"/>
    <property type="project" value="UniProtKB-KW"/>
</dbReference>
<evidence type="ECO:0000256" key="2">
    <source>
        <dbReference type="ARBA" id="ARBA00013194"/>
    </source>
</evidence>
<dbReference type="SUPFAM" id="SSF54534">
    <property type="entry name" value="FKBP-like"/>
    <property type="match status" value="1"/>
</dbReference>
<dbReference type="EMBL" id="AP018216">
    <property type="protein sequence ID" value="BAY67233.1"/>
    <property type="molecule type" value="Genomic_DNA"/>
</dbReference>
<keyword evidence="3" id="KW-0732">Signal</keyword>
<evidence type="ECO:0000256" key="5">
    <source>
        <dbReference type="ARBA" id="ARBA00023235"/>
    </source>
</evidence>
<dbReference type="EC" id="5.2.1.8" evidence="2"/>
<dbReference type="PROSITE" id="PS50198">
    <property type="entry name" value="PPIC_PPIASE_2"/>
    <property type="match status" value="1"/>
</dbReference>
<keyword evidence="5 6" id="KW-0413">Isomerase</keyword>
<dbReference type="SUPFAM" id="SSF109998">
    <property type="entry name" value="Triger factor/SurA peptide-binding domain-like"/>
    <property type="match status" value="1"/>
</dbReference>
<reference evidence="8 9" key="1">
    <citation type="submission" date="2017-06" db="EMBL/GenBank/DDBJ databases">
        <title>Genome sequencing of cyanobaciteial culture collection at National Institute for Environmental Studies (NIES).</title>
        <authorList>
            <person name="Hirose Y."/>
            <person name="Shimura Y."/>
            <person name="Fujisawa T."/>
            <person name="Nakamura Y."/>
            <person name="Kawachi M."/>
        </authorList>
    </citation>
    <scope>NUCLEOTIDE SEQUENCE [LARGE SCALE GENOMIC DNA]</scope>
    <source>
        <strain evidence="8 9">NIES-23</strain>
    </source>
</reference>
<dbReference type="InterPro" id="IPR027304">
    <property type="entry name" value="Trigger_fact/SurA_dom_sf"/>
</dbReference>
<accession>A0A1Z4KEF0</accession>
<evidence type="ECO:0000256" key="4">
    <source>
        <dbReference type="ARBA" id="ARBA00023110"/>
    </source>
</evidence>
<keyword evidence="4 6" id="KW-0697">Rotamase</keyword>
<gene>
    <name evidence="8" type="ORF">NIES23_00050</name>
</gene>
<organism evidence="8 9">
    <name type="scientific">Trichormus variabilis NIES-23</name>
    <dbReference type="NCBI Taxonomy" id="1973479"/>
    <lineage>
        <taxon>Bacteria</taxon>
        <taxon>Bacillati</taxon>
        <taxon>Cyanobacteriota</taxon>
        <taxon>Cyanophyceae</taxon>
        <taxon>Nostocales</taxon>
        <taxon>Nostocaceae</taxon>
        <taxon>Trichormus</taxon>
    </lineage>
</organism>
<protein>
    <recommendedName>
        <fullName evidence="2">peptidylprolyl isomerase</fullName>
        <ecNumber evidence="2">5.2.1.8</ecNumber>
    </recommendedName>
</protein>
<evidence type="ECO:0000313" key="9">
    <source>
        <dbReference type="Proteomes" id="UP000217507"/>
    </source>
</evidence>
<dbReference type="Proteomes" id="UP000217507">
    <property type="component" value="Chromosome"/>
</dbReference>
<name>A0A1Z4KEF0_ANAVA</name>
<evidence type="ECO:0000256" key="3">
    <source>
        <dbReference type="ARBA" id="ARBA00022729"/>
    </source>
</evidence>
<dbReference type="InterPro" id="IPR046357">
    <property type="entry name" value="PPIase_dom_sf"/>
</dbReference>
<dbReference type="Pfam" id="PF00639">
    <property type="entry name" value="Rotamase"/>
    <property type="match status" value="1"/>
</dbReference>
<feature type="domain" description="PpiC" evidence="7">
    <location>
        <begin position="125"/>
        <end position="214"/>
    </location>
</feature>
<sequence>METLSFLSIDDRPISIEQTVKYLQSSGKLGQFISDVLRQYVIEQEIQGRDDVEINPALTEQTVIDFRLKNQLADPQAFQDWLTNNGTDYARFHASITFNFKLEKLKTLVTEAKLPEYFIEQKIFLDRVVISRIVVDSRELAEELQLQIAEGGSFEQLAKEYSILDDRLVNGMMGPISRGTMPDKLRAAIDVATPGQLVGPIEIDGRYGLFRVEQFLPASLDDIQLKQALQNELFEKWLAEKIQKLTVKLQVN</sequence>
<proteinExistence type="predicted"/>
<dbReference type="InterPro" id="IPR050245">
    <property type="entry name" value="PrsA_foldase"/>
</dbReference>
<evidence type="ECO:0000256" key="6">
    <source>
        <dbReference type="PROSITE-ProRule" id="PRU00278"/>
    </source>
</evidence>
<dbReference type="PANTHER" id="PTHR47245">
    <property type="entry name" value="PEPTIDYLPROLYL ISOMERASE"/>
    <property type="match status" value="1"/>
</dbReference>
<dbReference type="PANTHER" id="PTHR47245:SF1">
    <property type="entry name" value="FOLDASE PROTEIN PRSA"/>
    <property type="match status" value="1"/>
</dbReference>
<dbReference type="AlphaFoldDB" id="A0A1Z4KEF0"/>
<dbReference type="Gene3D" id="3.10.50.40">
    <property type="match status" value="1"/>
</dbReference>
<evidence type="ECO:0000313" key="8">
    <source>
        <dbReference type="EMBL" id="BAY67233.1"/>
    </source>
</evidence>
<dbReference type="InterPro" id="IPR000297">
    <property type="entry name" value="PPIase_PpiC"/>
</dbReference>
<comment type="catalytic activity">
    <reaction evidence="1">
        <text>[protein]-peptidylproline (omega=180) = [protein]-peptidylproline (omega=0)</text>
        <dbReference type="Rhea" id="RHEA:16237"/>
        <dbReference type="Rhea" id="RHEA-COMP:10747"/>
        <dbReference type="Rhea" id="RHEA-COMP:10748"/>
        <dbReference type="ChEBI" id="CHEBI:83833"/>
        <dbReference type="ChEBI" id="CHEBI:83834"/>
        <dbReference type="EC" id="5.2.1.8"/>
    </reaction>
</comment>
<evidence type="ECO:0000259" key="7">
    <source>
        <dbReference type="PROSITE" id="PS50198"/>
    </source>
</evidence>
<evidence type="ECO:0000256" key="1">
    <source>
        <dbReference type="ARBA" id="ARBA00000971"/>
    </source>
</evidence>